<feature type="domain" description="Bacterial type II secretion system protein E" evidence="4">
    <location>
        <begin position="246"/>
        <end position="260"/>
    </location>
</feature>
<dbReference type="PROSITE" id="PS00662">
    <property type="entry name" value="T2SP_E"/>
    <property type="match status" value="1"/>
</dbReference>
<dbReference type="InterPro" id="IPR027417">
    <property type="entry name" value="P-loop_NTPase"/>
</dbReference>
<reference evidence="5 6" key="1">
    <citation type="journal article" date="2016" name="Nat. Commun.">
        <title>Thousands of microbial genomes shed light on interconnected biogeochemical processes in an aquifer system.</title>
        <authorList>
            <person name="Anantharaman K."/>
            <person name="Brown C.T."/>
            <person name="Hug L.A."/>
            <person name="Sharon I."/>
            <person name="Castelle C.J."/>
            <person name="Probst A.J."/>
            <person name="Thomas B.C."/>
            <person name="Singh A."/>
            <person name="Wilkins M.J."/>
            <person name="Karaoz U."/>
            <person name="Brodie E.L."/>
            <person name="Williams K.H."/>
            <person name="Hubbard S.S."/>
            <person name="Banfield J.F."/>
        </authorList>
    </citation>
    <scope>NUCLEOTIDE SEQUENCE [LARGE SCALE GENOMIC DNA]</scope>
</reference>
<evidence type="ECO:0000313" key="6">
    <source>
        <dbReference type="Proteomes" id="UP000177097"/>
    </source>
</evidence>
<dbReference type="PANTHER" id="PTHR30258">
    <property type="entry name" value="TYPE II SECRETION SYSTEM PROTEIN GSPE-RELATED"/>
    <property type="match status" value="1"/>
</dbReference>
<proteinExistence type="inferred from homology"/>
<evidence type="ECO:0000313" key="5">
    <source>
        <dbReference type="EMBL" id="OGL71063.1"/>
    </source>
</evidence>
<evidence type="ECO:0000259" key="4">
    <source>
        <dbReference type="PROSITE" id="PS00662"/>
    </source>
</evidence>
<keyword evidence="3" id="KW-0067">ATP-binding</keyword>
<comment type="similarity">
    <text evidence="1">Belongs to the GSP E family.</text>
</comment>
<dbReference type="CDD" id="cd01129">
    <property type="entry name" value="PulE-GspE-like"/>
    <property type="match status" value="1"/>
</dbReference>
<sequence length="439" mass="48367">MKLYATLPKIRNVSTDVEIPEEDIVRYRKQITSLKALQPLLDRTSITDLIAILLAAALEIGSSDVHIEAEEQHIAVRYRIDGVLQNVATIEKDRWKQLASRIKLVAGLKLNITDRPQDGRFTIRFGGQNVDVRTSTLPTAHGESVVMRLLVPTAINLEFAQLGFRKNVFEKLQREIVKPNGMIITTGPTGSGKTTTLYAILKQLNKPEVKIITLEDPVEYKLEGINQSQIDHSKDYTFSAGLRSILRQDPDIVMVGEIRDKETAETAIQAALTGHLLLSTIHTNDASGAVPRFLSMGVEPALLAPALRVIMGQRLVRKLCEACREQTQLTPEVSERVASIVAAIPEASGETVDLATVNWYRAKGCEKCGNSGYKGRIGIYELMVVDGVVEERIRTGSVTDKDMLAIGQEQGMVTMVQDGILKAIDGQTSVDEVFRVAVE</sequence>
<name>A0A1F7TYG8_9BACT</name>
<dbReference type="Gene3D" id="3.40.50.300">
    <property type="entry name" value="P-loop containing nucleotide triphosphate hydrolases"/>
    <property type="match status" value="1"/>
</dbReference>
<keyword evidence="2" id="KW-0547">Nucleotide-binding</keyword>
<evidence type="ECO:0000256" key="1">
    <source>
        <dbReference type="ARBA" id="ARBA00006611"/>
    </source>
</evidence>
<dbReference type="Gene3D" id="3.30.450.90">
    <property type="match status" value="1"/>
</dbReference>
<dbReference type="GO" id="GO:0005524">
    <property type="term" value="F:ATP binding"/>
    <property type="evidence" value="ECO:0007669"/>
    <property type="project" value="UniProtKB-KW"/>
</dbReference>
<accession>A0A1F7TYG8</accession>
<dbReference type="AlphaFoldDB" id="A0A1F7TYG8"/>
<dbReference type="Proteomes" id="UP000177097">
    <property type="component" value="Unassembled WGS sequence"/>
</dbReference>
<comment type="caution">
    <text evidence="5">The sequence shown here is derived from an EMBL/GenBank/DDBJ whole genome shotgun (WGS) entry which is preliminary data.</text>
</comment>
<dbReference type="InterPro" id="IPR001482">
    <property type="entry name" value="T2SS/T4SS_dom"/>
</dbReference>
<dbReference type="STRING" id="1802389.A3C17_00650"/>
<dbReference type="PANTHER" id="PTHR30258:SF2">
    <property type="entry name" value="COMG OPERON PROTEIN 1"/>
    <property type="match status" value="1"/>
</dbReference>
<dbReference type="SUPFAM" id="SSF52540">
    <property type="entry name" value="P-loop containing nucleoside triphosphate hydrolases"/>
    <property type="match status" value="1"/>
</dbReference>
<protein>
    <recommendedName>
        <fullName evidence="4">Bacterial type II secretion system protein E domain-containing protein</fullName>
    </recommendedName>
</protein>
<dbReference type="GO" id="GO:0016887">
    <property type="term" value="F:ATP hydrolysis activity"/>
    <property type="evidence" value="ECO:0007669"/>
    <property type="project" value="TreeGrafter"/>
</dbReference>
<evidence type="ECO:0000256" key="3">
    <source>
        <dbReference type="ARBA" id="ARBA00022840"/>
    </source>
</evidence>
<organism evidence="5 6">
    <name type="scientific">Candidatus Uhrbacteria bacterium RIFCSPHIGHO2_02_FULL_53_13</name>
    <dbReference type="NCBI Taxonomy" id="1802389"/>
    <lineage>
        <taxon>Bacteria</taxon>
        <taxon>Candidatus Uhriibacteriota</taxon>
    </lineage>
</organism>
<evidence type="ECO:0000256" key="2">
    <source>
        <dbReference type="ARBA" id="ARBA00022741"/>
    </source>
</evidence>
<dbReference type="EMBL" id="MGDX01000018">
    <property type="protein sequence ID" value="OGL71063.1"/>
    <property type="molecule type" value="Genomic_DNA"/>
</dbReference>
<gene>
    <name evidence="5" type="ORF">A3C17_00650</name>
</gene>
<dbReference type="Pfam" id="PF00437">
    <property type="entry name" value="T2SSE"/>
    <property type="match status" value="1"/>
</dbReference>
<dbReference type="GO" id="GO:0005886">
    <property type="term" value="C:plasma membrane"/>
    <property type="evidence" value="ECO:0007669"/>
    <property type="project" value="TreeGrafter"/>
</dbReference>